<sequence>MAIIYILIHSYLIPSVGHIIYLCLPSLAARQLKKQKNRHTSVYSGFVTDMTLLYSLFSYC</sequence>
<proteinExistence type="predicted"/>
<reference evidence="2 3" key="1">
    <citation type="submission" date="2016-06" db="EMBL/GenBank/DDBJ databases">
        <authorList>
            <person name="Kjaerup R.B."/>
            <person name="Dalgaard T.S."/>
            <person name="Juul-Madsen H.R."/>
        </authorList>
    </citation>
    <scope>NUCLEOTIDE SEQUENCE [LARGE SCALE GENOMIC DNA]</scope>
    <source>
        <strain evidence="2 3">GCSL-Mp3</strain>
    </source>
</reference>
<organism evidence="2 3">
    <name type="scientific">Morganella psychrotolerans</name>
    <dbReference type="NCBI Taxonomy" id="368603"/>
    <lineage>
        <taxon>Bacteria</taxon>
        <taxon>Pseudomonadati</taxon>
        <taxon>Pseudomonadota</taxon>
        <taxon>Gammaproteobacteria</taxon>
        <taxon>Enterobacterales</taxon>
        <taxon>Morganellaceae</taxon>
        <taxon>Morganella</taxon>
    </lineage>
</organism>
<dbReference type="Proteomes" id="UP000092247">
    <property type="component" value="Unassembled WGS sequence"/>
</dbReference>
<gene>
    <name evidence="2" type="ORF">AYY17_14610</name>
</gene>
<protein>
    <submittedName>
        <fullName evidence="2">Uncharacterized protein</fullName>
    </submittedName>
</protein>
<keyword evidence="1" id="KW-0472">Membrane</keyword>
<evidence type="ECO:0000256" key="1">
    <source>
        <dbReference type="SAM" id="Phobius"/>
    </source>
</evidence>
<evidence type="ECO:0000313" key="3">
    <source>
        <dbReference type="Proteomes" id="UP000092247"/>
    </source>
</evidence>
<keyword evidence="1" id="KW-1133">Transmembrane helix</keyword>
<evidence type="ECO:0000313" key="2">
    <source>
        <dbReference type="EMBL" id="OBU10754.1"/>
    </source>
</evidence>
<feature type="transmembrane region" description="Helical" evidence="1">
    <location>
        <begin position="6"/>
        <end position="28"/>
    </location>
</feature>
<keyword evidence="1" id="KW-0812">Transmembrane</keyword>
<dbReference type="AlphaFoldDB" id="A0A1B8HN37"/>
<comment type="caution">
    <text evidence="2">The sequence shown here is derived from an EMBL/GenBank/DDBJ whole genome shotgun (WGS) entry which is preliminary data.</text>
</comment>
<name>A0A1B8HN37_9GAMM</name>
<accession>A0A1B8HN37</accession>
<dbReference type="EMBL" id="LZEX01000002">
    <property type="protein sequence ID" value="OBU10754.1"/>
    <property type="molecule type" value="Genomic_DNA"/>
</dbReference>